<dbReference type="PANTHER" id="PTHR24305">
    <property type="entry name" value="CYTOCHROME P450"/>
    <property type="match status" value="1"/>
</dbReference>
<protein>
    <submittedName>
        <fullName evidence="4">Cytochrome P450</fullName>
    </submittedName>
</protein>
<dbReference type="CDD" id="cd11070">
    <property type="entry name" value="CYP56-like"/>
    <property type="match status" value="1"/>
</dbReference>
<organism evidence="4 5">
    <name type="scientific">Viridothelium virens</name>
    <name type="common">Speckled blister lichen</name>
    <name type="synonym">Trypethelium virens</name>
    <dbReference type="NCBI Taxonomy" id="1048519"/>
    <lineage>
        <taxon>Eukaryota</taxon>
        <taxon>Fungi</taxon>
        <taxon>Dikarya</taxon>
        <taxon>Ascomycota</taxon>
        <taxon>Pezizomycotina</taxon>
        <taxon>Dothideomycetes</taxon>
        <taxon>Dothideomycetes incertae sedis</taxon>
        <taxon>Trypetheliales</taxon>
        <taxon>Trypetheliaceae</taxon>
        <taxon>Viridothelium</taxon>
    </lineage>
</organism>
<dbReference type="Gene3D" id="1.10.630.10">
    <property type="entry name" value="Cytochrome P450"/>
    <property type="match status" value="1"/>
</dbReference>
<dbReference type="Proteomes" id="UP000800092">
    <property type="component" value="Unassembled WGS sequence"/>
</dbReference>
<feature type="transmembrane region" description="Helical" evidence="3">
    <location>
        <begin position="6"/>
        <end position="24"/>
    </location>
</feature>
<accession>A0A6A6GUQ8</accession>
<comment type="similarity">
    <text evidence="1">Belongs to the cytochrome P450 family.</text>
</comment>
<dbReference type="InterPro" id="IPR036396">
    <property type="entry name" value="Cyt_P450_sf"/>
</dbReference>
<dbReference type="OrthoDB" id="1470350at2759"/>
<name>A0A6A6GUQ8_VIRVR</name>
<keyword evidence="2" id="KW-0408">Iron</keyword>
<comment type="cofactor">
    <cofactor evidence="2">
        <name>heme</name>
        <dbReference type="ChEBI" id="CHEBI:30413"/>
    </cofactor>
</comment>
<keyword evidence="3" id="KW-0472">Membrane</keyword>
<dbReference type="PRINTS" id="PR00463">
    <property type="entry name" value="EP450I"/>
</dbReference>
<dbReference type="InterPro" id="IPR001128">
    <property type="entry name" value="Cyt_P450"/>
</dbReference>
<reference evidence="4" key="1">
    <citation type="journal article" date="2020" name="Stud. Mycol.">
        <title>101 Dothideomycetes genomes: a test case for predicting lifestyles and emergence of pathogens.</title>
        <authorList>
            <person name="Haridas S."/>
            <person name="Albert R."/>
            <person name="Binder M."/>
            <person name="Bloem J."/>
            <person name="Labutti K."/>
            <person name="Salamov A."/>
            <person name="Andreopoulos B."/>
            <person name="Baker S."/>
            <person name="Barry K."/>
            <person name="Bills G."/>
            <person name="Bluhm B."/>
            <person name="Cannon C."/>
            <person name="Castanera R."/>
            <person name="Culley D."/>
            <person name="Daum C."/>
            <person name="Ezra D."/>
            <person name="Gonzalez J."/>
            <person name="Henrissat B."/>
            <person name="Kuo A."/>
            <person name="Liang C."/>
            <person name="Lipzen A."/>
            <person name="Lutzoni F."/>
            <person name="Magnuson J."/>
            <person name="Mondo S."/>
            <person name="Nolan M."/>
            <person name="Ohm R."/>
            <person name="Pangilinan J."/>
            <person name="Park H.-J."/>
            <person name="Ramirez L."/>
            <person name="Alfaro M."/>
            <person name="Sun H."/>
            <person name="Tritt A."/>
            <person name="Yoshinaga Y."/>
            <person name="Zwiers L.-H."/>
            <person name="Turgeon B."/>
            <person name="Goodwin S."/>
            <person name="Spatafora J."/>
            <person name="Crous P."/>
            <person name="Grigoriev I."/>
        </authorList>
    </citation>
    <scope>NUCLEOTIDE SEQUENCE</scope>
    <source>
        <strain evidence="4">Tuck. ex Michener</strain>
    </source>
</reference>
<dbReference type="PANTHER" id="PTHR24305:SF166">
    <property type="entry name" value="CYTOCHROME P450 12A4, MITOCHONDRIAL-RELATED"/>
    <property type="match status" value="1"/>
</dbReference>
<keyword evidence="5" id="KW-1185">Reference proteome</keyword>
<sequence length="559" mass="63224">MATLVYVLILLPIGWLLYNGYCLFRNFIKASALGLPCIVSPITPDNPLWIAFQTAFGAKLRYFPFDATSFTRHIRLGWEFHDRCQTHARLGDAWILVTPARNWLYVADNKAITEIFSRNRDFKRPVWMLEILNVFGPSISTAVGQDWQRQRKLTATPFNEQKSPLVWNEALDQARDMLNSWLSSTDNSGGFTTTPDDTRTLALHVLAYVAFQRSYPFQSVPKTGNSGTVVKDASSLTYRDSLAIILANVFMVMIFPLSAFSLPFGRSYMMKQLRDEQQLMKSGQPGTGTLVSNLVRASSETLPSESTNGGSAMKPLTESEILGNIFVFNFAGHDTTAISLAYGVLLITANPAVQDWIHEELQYYLRDDSISSYNEVFPKLKRCLAVLFETLRLYNPLPGVPKYTGEQPTHLDVHGKTYIIPPDTLVIPNLQAAHTDPRHWGSDSRTWRPQRWILRSNPGSVKLEDEEVFKPAKGTYFPWAEGTQNCPGRKFAQVEFVAVMVALLRDHLSEPVPRDGESLDDARGRTLAVVNDSNVELLLQMRNPRDIVVRWRKRKMNLS</sequence>
<dbReference type="InterPro" id="IPR002401">
    <property type="entry name" value="Cyt_P450_E_grp-I"/>
</dbReference>
<dbReference type="Pfam" id="PF00067">
    <property type="entry name" value="p450"/>
    <property type="match status" value="1"/>
</dbReference>
<evidence type="ECO:0000256" key="2">
    <source>
        <dbReference type="PIRSR" id="PIRSR602401-1"/>
    </source>
</evidence>
<feature type="transmembrane region" description="Helical" evidence="3">
    <location>
        <begin position="242"/>
        <end position="264"/>
    </location>
</feature>
<evidence type="ECO:0000313" key="4">
    <source>
        <dbReference type="EMBL" id="KAF2229465.1"/>
    </source>
</evidence>
<dbReference type="EMBL" id="ML991863">
    <property type="protein sequence ID" value="KAF2229465.1"/>
    <property type="molecule type" value="Genomic_DNA"/>
</dbReference>
<keyword evidence="3" id="KW-0812">Transmembrane</keyword>
<dbReference type="PRINTS" id="PR00385">
    <property type="entry name" value="P450"/>
</dbReference>
<evidence type="ECO:0000256" key="3">
    <source>
        <dbReference type="SAM" id="Phobius"/>
    </source>
</evidence>
<evidence type="ECO:0000313" key="5">
    <source>
        <dbReference type="Proteomes" id="UP000800092"/>
    </source>
</evidence>
<dbReference type="SUPFAM" id="SSF48264">
    <property type="entry name" value="Cytochrome P450"/>
    <property type="match status" value="1"/>
</dbReference>
<keyword evidence="2" id="KW-0349">Heme</keyword>
<evidence type="ECO:0000256" key="1">
    <source>
        <dbReference type="ARBA" id="ARBA00010617"/>
    </source>
</evidence>
<dbReference type="GO" id="GO:0020037">
    <property type="term" value="F:heme binding"/>
    <property type="evidence" value="ECO:0007669"/>
    <property type="project" value="InterPro"/>
</dbReference>
<gene>
    <name evidence="4" type="ORF">EV356DRAFT_571136</name>
</gene>
<keyword evidence="3" id="KW-1133">Transmembrane helix</keyword>
<proteinExistence type="inferred from homology"/>
<dbReference type="InterPro" id="IPR050121">
    <property type="entry name" value="Cytochrome_P450_monoxygenase"/>
</dbReference>
<feature type="binding site" description="axial binding residue" evidence="2">
    <location>
        <position position="486"/>
    </location>
    <ligand>
        <name>heme</name>
        <dbReference type="ChEBI" id="CHEBI:30413"/>
    </ligand>
    <ligandPart>
        <name>Fe</name>
        <dbReference type="ChEBI" id="CHEBI:18248"/>
    </ligandPart>
</feature>
<keyword evidence="2" id="KW-0479">Metal-binding</keyword>
<dbReference type="GO" id="GO:0005506">
    <property type="term" value="F:iron ion binding"/>
    <property type="evidence" value="ECO:0007669"/>
    <property type="project" value="InterPro"/>
</dbReference>
<dbReference type="GO" id="GO:0004497">
    <property type="term" value="F:monooxygenase activity"/>
    <property type="evidence" value="ECO:0007669"/>
    <property type="project" value="InterPro"/>
</dbReference>
<dbReference type="GO" id="GO:0016705">
    <property type="term" value="F:oxidoreductase activity, acting on paired donors, with incorporation or reduction of molecular oxygen"/>
    <property type="evidence" value="ECO:0007669"/>
    <property type="project" value="InterPro"/>
</dbReference>
<dbReference type="AlphaFoldDB" id="A0A6A6GUQ8"/>